<sequence length="77" mass="9325">MTSKEIEFVDLTNQQYEALIKMQMESYKKILDFCRENINDSEKVELIDKNILKIDEKIITKLEEMRVYNKIFMETVK</sequence>
<dbReference type="RefSeq" id="WP_077839672.1">
    <property type="nucleotide sequence ID" value="NZ_JABTAE010000001.1"/>
</dbReference>
<comment type="caution">
    <text evidence="1">The sequence shown here is derived from an EMBL/GenBank/DDBJ whole genome shotgun (WGS) entry which is preliminary data.</text>
</comment>
<evidence type="ECO:0000313" key="1">
    <source>
        <dbReference type="EMBL" id="OOM59803.1"/>
    </source>
</evidence>
<evidence type="ECO:0000313" key="2">
    <source>
        <dbReference type="Proteomes" id="UP000190973"/>
    </source>
</evidence>
<protein>
    <submittedName>
        <fullName evidence="1">Uncharacterized protein</fullName>
    </submittedName>
</protein>
<name>A0A1S8S2X9_CLOBE</name>
<dbReference type="EMBL" id="LZZI01000065">
    <property type="protein sequence ID" value="OOM59803.1"/>
    <property type="molecule type" value="Genomic_DNA"/>
</dbReference>
<proteinExistence type="predicted"/>
<dbReference type="Proteomes" id="UP000190973">
    <property type="component" value="Unassembled WGS sequence"/>
</dbReference>
<dbReference type="AlphaFoldDB" id="A0A1S8S2X9"/>
<gene>
    <name evidence="1" type="ORF">CLBCK_32490</name>
</gene>
<organism evidence="1 2">
    <name type="scientific">Clostridium beijerinckii</name>
    <name type="common">Clostridium MP</name>
    <dbReference type="NCBI Taxonomy" id="1520"/>
    <lineage>
        <taxon>Bacteria</taxon>
        <taxon>Bacillati</taxon>
        <taxon>Bacillota</taxon>
        <taxon>Clostridia</taxon>
        <taxon>Eubacteriales</taxon>
        <taxon>Clostridiaceae</taxon>
        <taxon>Clostridium</taxon>
    </lineage>
</organism>
<reference evidence="1 2" key="1">
    <citation type="submission" date="2016-05" db="EMBL/GenBank/DDBJ databases">
        <title>Microbial solvent formation.</title>
        <authorList>
            <person name="Poehlein A."/>
            <person name="Montoya Solano J.D."/>
            <person name="Flitsch S."/>
            <person name="Krabben P."/>
            <person name="Duerre P."/>
            <person name="Daniel R."/>
        </authorList>
    </citation>
    <scope>NUCLEOTIDE SEQUENCE [LARGE SCALE GENOMIC DNA]</scope>
    <source>
        <strain evidence="1 2">DSM 53</strain>
    </source>
</reference>
<accession>A0A1S8S2X9</accession>